<proteinExistence type="predicted"/>
<evidence type="ECO:0000256" key="1">
    <source>
        <dbReference type="ARBA" id="ARBA00004196"/>
    </source>
</evidence>
<feature type="domain" description="Thioredoxin" evidence="5">
    <location>
        <begin position="44"/>
        <end position="183"/>
    </location>
</feature>
<dbReference type="InterPro" id="IPR013766">
    <property type="entry name" value="Thioredoxin_domain"/>
</dbReference>
<dbReference type="InterPro" id="IPR036249">
    <property type="entry name" value="Thioredoxin-like_sf"/>
</dbReference>
<reference evidence="6 7" key="1">
    <citation type="submission" date="2024-02" db="EMBL/GenBank/DDBJ databases">
        <title>Deinococcus xinjiangensis NBRC 107630.</title>
        <authorList>
            <person name="Ichikawa N."/>
            <person name="Katano-Makiyama Y."/>
            <person name="Hidaka K."/>
        </authorList>
    </citation>
    <scope>NUCLEOTIDE SEQUENCE [LARGE SCALE GENOMIC DNA]</scope>
    <source>
        <strain evidence="6 7">NBRC 107630</strain>
    </source>
</reference>
<gene>
    <name evidence="6" type="primary">resA_3</name>
    <name evidence="6" type="ORF">Dxin01_02807</name>
</gene>
<keyword evidence="3" id="KW-1015">Disulfide bond</keyword>
<evidence type="ECO:0000313" key="6">
    <source>
        <dbReference type="EMBL" id="GAA5503058.1"/>
    </source>
</evidence>
<dbReference type="PANTHER" id="PTHR42852">
    <property type="entry name" value="THIOL:DISULFIDE INTERCHANGE PROTEIN DSBE"/>
    <property type="match status" value="1"/>
</dbReference>
<accession>A0ABP9VG60</accession>
<dbReference type="Proteomes" id="UP001458946">
    <property type="component" value="Unassembled WGS sequence"/>
</dbReference>
<keyword evidence="4" id="KW-0676">Redox-active center</keyword>
<dbReference type="EMBL" id="BAABRN010000036">
    <property type="protein sequence ID" value="GAA5503058.1"/>
    <property type="molecule type" value="Genomic_DNA"/>
</dbReference>
<dbReference type="InterPro" id="IPR050553">
    <property type="entry name" value="Thioredoxin_ResA/DsbE_sf"/>
</dbReference>
<dbReference type="Gene3D" id="3.40.30.10">
    <property type="entry name" value="Glutaredoxin"/>
    <property type="match status" value="1"/>
</dbReference>
<dbReference type="RefSeq" id="WP_353543032.1">
    <property type="nucleotide sequence ID" value="NZ_BAABRN010000036.1"/>
</dbReference>
<dbReference type="PROSITE" id="PS51352">
    <property type="entry name" value="THIOREDOXIN_2"/>
    <property type="match status" value="1"/>
</dbReference>
<dbReference type="CDD" id="cd02966">
    <property type="entry name" value="TlpA_like_family"/>
    <property type="match status" value="1"/>
</dbReference>
<dbReference type="PANTHER" id="PTHR42852:SF6">
    <property type="entry name" value="THIOL:DISULFIDE INTERCHANGE PROTEIN DSBE"/>
    <property type="match status" value="1"/>
</dbReference>
<comment type="caution">
    <text evidence="6">The sequence shown here is derived from an EMBL/GenBank/DDBJ whole genome shotgun (WGS) entry which is preliminary data.</text>
</comment>
<organism evidence="6 7">
    <name type="scientific">Deinococcus xinjiangensis</name>
    <dbReference type="NCBI Taxonomy" id="457454"/>
    <lineage>
        <taxon>Bacteria</taxon>
        <taxon>Thermotogati</taxon>
        <taxon>Deinococcota</taxon>
        <taxon>Deinococci</taxon>
        <taxon>Deinococcales</taxon>
        <taxon>Deinococcaceae</taxon>
        <taxon>Deinococcus</taxon>
    </lineage>
</organism>
<evidence type="ECO:0000256" key="3">
    <source>
        <dbReference type="ARBA" id="ARBA00023157"/>
    </source>
</evidence>
<name>A0ABP9VG60_9DEIO</name>
<comment type="subcellular location">
    <subcellularLocation>
        <location evidence="1">Cell envelope</location>
    </subcellularLocation>
</comment>
<dbReference type="SUPFAM" id="SSF52833">
    <property type="entry name" value="Thioredoxin-like"/>
    <property type="match status" value="1"/>
</dbReference>
<keyword evidence="2" id="KW-0201">Cytochrome c-type biogenesis</keyword>
<evidence type="ECO:0000259" key="5">
    <source>
        <dbReference type="PROSITE" id="PS51352"/>
    </source>
</evidence>
<dbReference type="InterPro" id="IPR013740">
    <property type="entry name" value="Redoxin"/>
</dbReference>
<sequence>MTPQPQNARPNWTKYLPPLLAFVVVALLALLLLRPAPSSGESSGLIGKPAPDFTLRALDGQTVSLSQLRGQPVVLNFWASWCGPCKEEAPLLHELSAKQGAQGFKMIGLLFQETSEQNARKFIAEHGLNYPNIQTPNADTGVAYGIAGIPDTVFIDKNGVVQHLDRGGLTRERLNVGLEKIGLPKL</sequence>
<evidence type="ECO:0000313" key="7">
    <source>
        <dbReference type="Proteomes" id="UP001458946"/>
    </source>
</evidence>
<dbReference type="InterPro" id="IPR017937">
    <property type="entry name" value="Thioredoxin_CS"/>
</dbReference>
<dbReference type="PROSITE" id="PS00194">
    <property type="entry name" value="THIOREDOXIN_1"/>
    <property type="match status" value="1"/>
</dbReference>
<evidence type="ECO:0000256" key="4">
    <source>
        <dbReference type="ARBA" id="ARBA00023284"/>
    </source>
</evidence>
<dbReference type="Pfam" id="PF08534">
    <property type="entry name" value="Redoxin"/>
    <property type="match status" value="1"/>
</dbReference>
<evidence type="ECO:0000256" key="2">
    <source>
        <dbReference type="ARBA" id="ARBA00022748"/>
    </source>
</evidence>
<keyword evidence="7" id="KW-1185">Reference proteome</keyword>
<protein>
    <submittedName>
        <fullName evidence="6">Thiol-disulfide oxidoreductase ResA</fullName>
    </submittedName>
</protein>